<feature type="signal peptide" evidence="1">
    <location>
        <begin position="1"/>
        <end position="21"/>
    </location>
</feature>
<dbReference type="InterPro" id="IPR019861">
    <property type="entry name" value="PorP/SprF_Bacteroidetes"/>
</dbReference>
<organism evidence="2 3">
    <name type="scientific">Xanthocytophaga flava</name>
    <dbReference type="NCBI Taxonomy" id="3048013"/>
    <lineage>
        <taxon>Bacteria</taxon>
        <taxon>Pseudomonadati</taxon>
        <taxon>Bacteroidota</taxon>
        <taxon>Cytophagia</taxon>
        <taxon>Cytophagales</taxon>
        <taxon>Rhodocytophagaceae</taxon>
        <taxon>Xanthocytophaga</taxon>
    </lineage>
</organism>
<dbReference type="AlphaFoldDB" id="A0AAE3U8C5"/>
<protein>
    <submittedName>
        <fullName evidence="2">PorP/SprF family type IX secretion system membrane protein</fullName>
    </submittedName>
</protein>
<proteinExistence type="predicted"/>
<feature type="chain" id="PRO_5042289032" evidence="1">
    <location>
        <begin position="22"/>
        <end position="350"/>
    </location>
</feature>
<evidence type="ECO:0000313" key="2">
    <source>
        <dbReference type="EMBL" id="MDJ1480544.1"/>
    </source>
</evidence>
<dbReference type="Proteomes" id="UP001241110">
    <property type="component" value="Unassembled WGS sequence"/>
</dbReference>
<gene>
    <name evidence="2" type="ORF">QNI16_08615</name>
</gene>
<keyword evidence="1" id="KW-0732">Signal</keyword>
<dbReference type="Pfam" id="PF11751">
    <property type="entry name" value="PorP_SprF"/>
    <property type="match status" value="1"/>
</dbReference>
<name>A0AAE3U8C5_9BACT</name>
<evidence type="ECO:0000313" key="3">
    <source>
        <dbReference type="Proteomes" id="UP001241110"/>
    </source>
</evidence>
<sequence length="350" mass="39687">MRFRMLVFWIASLWLVERVQAQDPNFSQFYAAPLYLNPALAGVEKDVTFSANFRSQWRSLGFPQQIGQFSGIFPLHNRRHPVIQSGGIGFSIYNDLSGEGNNFRTTGIQAGAAYNLVLSRDYAHIVSFGMQIGIIQKAIDFTDLRWGSQYNAAAPFFGFDYTVAPSITTNLMRDKALYPVVHSGVVWHFNPDRVHYSRPFSSFIGFSVSNLNRPDESLIRGESSQLPLLFRMQGGFNYEVSPSFKIMPNILWMRQNGNNQINAGTYFCYEMTSSETQSPAQIMAGAWYRIQDSFILSAAISNSKYTLGFSYDINTSSLRYTSRGRGAWELSLTYRIIKNKAARRFSTPLL</sequence>
<evidence type="ECO:0000256" key="1">
    <source>
        <dbReference type="SAM" id="SignalP"/>
    </source>
</evidence>
<accession>A0AAE3U8C5</accession>
<dbReference type="RefSeq" id="WP_313977305.1">
    <property type="nucleotide sequence ID" value="NZ_JASJOS010000003.1"/>
</dbReference>
<comment type="caution">
    <text evidence="2">The sequence shown here is derived from an EMBL/GenBank/DDBJ whole genome shotgun (WGS) entry which is preliminary data.</text>
</comment>
<reference evidence="2" key="1">
    <citation type="submission" date="2023-05" db="EMBL/GenBank/DDBJ databases">
        <authorList>
            <person name="Zhang X."/>
        </authorList>
    </citation>
    <scope>NUCLEOTIDE SEQUENCE</scope>
    <source>
        <strain evidence="2">YF14B1</strain>
    </source>
</reference>
<dbReference type="NCBIfam" id="TIGR03519">
    <property type="entry name" value="T9SS_PorP_fam"/>
    <property type="match status" value="1"/>
</dbReference>
<dbReference type="EMBL" id="JASJOS010000003">
    <property type="protein sequence ID" value="MDJ1480544.1"/>
    <property type="molecule type" value="Genomic_DNA"/>
</dbReference>